<feature type="compositionally biased region" description="Polar residues" evidence="1">
    <location>
        <begin position="296"/>
        <end position="313"/>
    </location>
</feature>
<proteinExistence type="predicted"/>
<reference evidence="2" key="1">
    <citation type="journal article" date="2013" name="Nat. Biotechnol.">
        <title>Draft genome sequence of chickpea (Cicer arietinum) provides a resource for trait improvement.</title>
        <authorList>
            <person name="Varshney R.K."/>
            <person name="Song C."/>
            <person name="Saxena R.K."/>
            <person name="Azam S."/>
            <person name="Yu S."/>
            <person name="Sharpe A.G."/>
            <person name="Cannon S."/>
            <person name="Baek J."/>
            <person name="Rosen B.D."/>
            <person name="Tar'an B."/>
            <person name="Millan T."/>
            <person name="Zhang X."/>
            <person name="Ramsay L.D."/>
            <person name="Iwata A."/>
            <person name="Wang Y."/>
            <person name="Nelson W."/>
            <person name="Farmer A.D."/>
            <person name="Gaur P.M."/>
            <person name="Soderlund C."/>
            <person name="Penmetsa R.V."/>
            <person name="Xu C."/>
            <person name="Bharti A.K."/>
            <person name="He W."/>
            <person name="Winter P."/>
            <person name="Zhao S."/>
            <person name="Hane J.K."/>
            <person name="Carrasquilla-Garcia N."/>
            <person name="Condie J.A."/>
            <person name="Upadhyaya H.D."/>
            <person name="Luo M.C."/>
            <person name="Thudi M."/>
            <person name="Gowda C.L."/>
            <person name="Singh N.P."/>
            <person name="Lichtenzveig J."/>
            <person name="Gali K.K."/>
            <person name="Rubio J."/>
            <person name="Nadarajan N."/>
            <person name="Dolezel J."/>
            <person name="Bansal K.C."/>
            <person name="Xu X."/>
            <person name="Edwards D."/>
            <person name="Zhang G."/>
            <person name="Kahl G."/>
            <person name="Gil J."/>
            <person name="Singh K.B."/>
            <person name="Datta S.K."/>
            <person name="Jackson S.A."/>
            <person name="Wang J."/>
            <person name="Cook D.R."/>
        </authorList>
    </citation>
    <scope>NUCLEOTIDE SEQUENCE [LARGE SCALE GENOMIC DNA]</scope>
    <source>
        <strain evidence="2">cv. CDC Frontier</strain>
    </source>
</reference>
<feature type="region of interest" description="Disordered" evidence="1">
    <location>
        <begin position="1"/>
        <end position="65"/>
    </location>
</feature>
<protein>
    <submittedName>
        <fullName evidence="3">Mucin-2-like</fullName>
    </submittedName>
</protein>
<dbReference type="Proteomes" id="UP000087171">
    <property type="component" value="Chromosome Ca1"/>
</dbReference>
<reference evidence="3" key="2">
    <citation type="submission" date="2025-08" db="UniProtKB">
        <authorList>
            <consortium name="RefSeq"/>
        </authorList>
    </citation>
    <scope>IDENTIFICATION</scope>
    <source>
        <tissue evidence="3">Etiolated seedlings</tissue>
    </source>
</reference>
<evidence type="ECO:0000256" key="1">
    <source>
        <dbReference type="SAM" id="MobiDB-lite"/>
    </source>
</evidence>
<dbReference type="AlphaFoldDB" id="A0A1S3EGS5"/>
<feature type="compositionally biased region" description="Low complexity" evidence="1">
    <location>
        <begin position="280"/>
        <end position="295"/>
    </location>
</feature>
<feature type="compositionally biased region" description="Low complexity" evidence="1">
    <location>
        <begin position="317"/>
        <end position="334"/>
    </location>
</feature>
<organism evidence="2 3">
    <name type="scientific">Cicer arietinum</name>
    <name type="common">Chickpea</name>
    <name type="synonym">Garbanzo</name>
    <dbReference type="NCBI Taxonomy" id="3827"/>
    <lineage>
        <taxon>Eukaryota</taxon>
        <taxon>Viridiplantae</taxon>
        <taxon>Streptophyta</taxon>
        <taxon>Embryophyta</taxon>
        <taxon>Tracheophyta</taxon>
        <taxon>Spermatophyta</taxon>
        <taxon>Magnoliopsida</taxon>
        <taxon>eudicotyledons</taxon>
        <taxon>Gunneridae</taxon>
        <taxon>Pentapetalae</taxon>
        <taxon>rosids</taxon>
        <taxon>fabids</taxon>
        <taxon>Fabales</taxon>
        <taxon>Fabaceae</taxon>
        <taxon>Papilionoideae</taxon>
        <taxon>50 kb inversion clade</taxon>
        <taxon>NPAAA clade</taxon>
        <taxon>Hologalegina</taxon>
        <taxon>IRL clade</taxon>
        <taxon>Cicereae</taxon>
        <taxon>Cicer</taxon>
    </lineage>
</organism>
<dbReference type="RefSeq" id="XP_012574569.1">
    <property type="nucleotide sequence ID" value="XM_012719115.1"/>
</dbReference>
<accession>A0A1S3EGS5</accession>
<feature type="compositionally biased region" description="Low complexity" evidence="1">
    <location>
        <begin position="146"/>
        <end position="165"/>
    </location>
</feature>
<keyword evidence="2" id="KW-1185">Reference proteome</keyword>
<evidence type="ECO:0000313" key="2">
    <source>
        <dbReference type="Proteomes" id="UP000087171"/>
    </source>
</evidence>
<feature type="compositionally biased region" description="Low complexity" evidence="1">
    <location>
        <begin position="14"/>
        <end position="30"/>
    </location>
</feature>
<feature type="compositionally biased region" description="Polar residues" evidence="1">
    <location>
        <begin position="194"/>
        <end position="205"/>
    </location>
</feature>
<gene>
    <name evidence="3" type="primary">LOC105852678</name>
</gene>
<feature type="compositionally biased region" description="Low complexity" evidence="1">
    <location>
        <begin position="180"/>
        <end position="191"/>
    </location>
</feature>
<feature type="compositionally biased region" description="Low complexity" evidence="1">
    <location>
        <begin position="52"/>
        <end position="65"/>
    </location>
</feature>
<name>A0A1S3EGS5_CICAR</name>
<evidence type="ECO:0000313" key="3">
    <source>
        <dbReference type="RefSeq" id="XP_012574569.1"/>
    </source>
</evidence>
<feature type="region of interest" description="Disordered" evidence="1">
    <location>
        <begin position="129"/>
        <end position="356"/>
    </location>
</feature>
<sequence length="356" mass="39129">MARTKQSARKNAYPCSPSSSYPSSDSIQRSPSPPPRPTPSHISSGTTFSDYLSSSLENNSNPINPNPLSTVLPPLCTCSPPNLAQVPPHLRKPMIPKRHSMRVQSGIGTSTTTTIQPFYFIIFDSETDDSSDTPLHTTATQKEKTQPITPSKSSFSSKPSQSTPPNKKRRLINEIFSYLPKPSQPSSQSKKLTSRSMKTKTTMNIVQFLARNNLRNPQRTKMHAPKQNWKPTKPASPEHSLFSKCSPTLTPERSPHQERSPVCIPSPSPQQEHSSHQERSPAQSSSPSHPQQHSSIPKTSPIHTSSPSPNSKCSLIPERSSSSTSESSEPSQPSKKSKPNTLPLISPKNSKTFKDK</sequence>